<dbReference type="InterPro" id="IPR001647">
    <property type="entry name" value="HTH_TetR"/>
</dbReference>
<dbReference type="Gene3D" id="1.10.357.10">
    <property type="entry name" value="Tetracycline Repressor, domain 2"/>
    <property type="match status" value="1"/>
</dbReference>
<dbReference type="InterPro" id="IPR036271">
    <property type="entry name" value="Tet_transcr_reg_TetR-rel_C_sf"/>
</dbReference>
<keyword evidence="1" id="KW-0238">DNA-binding</keyword>
<sequence>MPYRRTDNVIRRHAARHVAIVAAARAAATEGGMAAVQVALIAQRAGIATGTVYRYFPSKTELVTALVANVSEREIGAIRKAAKAAPGPLSALAACIATFATRALRNRRLAWAVIAEPVDADIEAVRVVYRKALAGELQTRIAAAMQAGYLPQQQDASLVAPALVGALLEGLIGPLAPSANEDPTRTRDAVQTLTLLSLRGLGVVDARARGLVVQIALPALEEGAA</sequence>
<dbReference type="PANTHER" id="PTHR30055:SF226">
    <property type="entry name" value="HTH-TYPE TRANSCRIPTIONAL REGULATOR PKSA"/>
    <property type="match status" value="1"/>
</dbReference>
<name>A0A1W6ZLX8_9HYPH</name>
<dbReference type="SUPFAM" id="SSF46689">
    <property type="entry name" value="Homeodomain-like"/>
    <property type="match status" value="1"/>
</dbReference>
<gene>
    <name evidence="2" type="ORF">CAK95_03880</name>
</gene>
<accession>A0A1W6ZLX8</accession>
<dbReference type="InterPro" id="IPR050109">
    <property type="entry name" value="HTH-type_TetR-like_transc_reg"/>
</dbReference>
<dbReference type="KEGG" id="psin:CAK95_03880"/>
<dbReference type="PRINTS" id="PR00455">
    <property type="entry name" value="HTHTETR"/>
</dbReference>
<dbReference type="AlphaFoldDB" id="A0A1W6ZLX8"/>
<dbReference type="PROSITE" id="PS50977">
    <property type="entry name" value="HTH_TETR_2"/>
    <property type="match status" value="1"/>
</dbReference>
<protein>
    <submittedName>
        <fullName evidence="2">TetR family transcriptional regulator</fullName>
    </submittedName>
</protein>
<keyword evidence="3" id="KW-1185">Reference proteome</keyword>
<evidence type="ECO:0000256" key="1">
    <source>
        <dbReference type="ARBA" id="ARBA00023125"/>
    </source>
</evidence>
<dbReference type="GO" id="GO:0003700">
    <property type="term" value="F:DNA-binding transcription factor activity"/>
    <property type="evidence" value="ECO:0007669"/>
    <property type="project" value="TreeGrafter"/>
</dbReference>
<dbReference type="SUPFAM" id="SSF48498">
    <property type="entry name" value="Tetracyclin repressor-like, C-terminal domain"/>
    <property type="match status" value="1"/>
</dbReference>
<dbReference type="RefSeq" id="WP_086086738.1">
    <property type="nucleotide sequence ID" value="NZ_CP021112.1"/>
</dbReference>
<dbReference type="Proteomes" id="UP000194137">
    <property type="component" value="Chromosome"/>
</dbReference>
<evidence type="ECO:0000313" key="3">
    <source>
        <dbReference type="Proteomes" id="UP000194137"/>
    </source>
</evidence>
<reference evidence="2 3" key="1">
    <citation type="submission" date="2017-05" db="EMBL/GenBank/DDBJ databases">
        <title>Full genome sequence of Pseudorhodoplanes sinuspersici.</title>
        <authorList>
            <person name="Dastgheib S.M.M."/>
            <person name="Shavandi M."/>
            <person name="Tirandaz H."/>
        </authorList>
    </citation>
    <scope>NUCLEOTIDE SEQUENCE [LARGE SCALE GENOMIC DNA]</scope>
    <source>
        <strain evidence="2 3">RIPI110</strain>
    </source>
</reference>
<dbReference type="OrthoDB" id="9795011at2"/>
<dbReference type="GO" id="GO:0000976">
    <property type="term" value="F:transcription cis-regulatory region binding"/>
    <property type="evidence" value="ECO:0007669"/>
    <property type="project" value="TreeGrafter"/>
</dbReference>
<dbReference type="Pfam" id="PF00440">
    <property type="entry name" value="TetR_N"/>
    <property type="match status" value="1"/>
</dbReference>
<dbReference type="EMBL" id="CP021112">
    <property type="protein sequence ID" value="ARP98322.1"/>
    <property type="molecule type" value="Genomic_DNA"/>
</dbReference>
<dbReference type="InterPro" id="IPR009057">
    <property type="entry name" value="Homeodomain-like_sf"/>
</dbReference>
<dbReference type="STRING" id="1235591.CAK95_03880"/>
<dbReference type="PANTHER" id="PTHR30055">
    <property type="entry name" value="HTH-TYPE TRANSCRIPTIONAL REGULATOR RUTR"/>
    <property type="match status" value="1"/>
</dbReference>
<organism evidence="2 3">
    <name type="scientific">Pseudorhodoplanes sinuspersici</name>
    <dbReference type="NCBI Taxonomy" id="1235591"/>
    <lineage>
        <taxon>Bacteria</taxon>
        <taxon>Pseudomonadati</taxon>
        <taxon>Pseudomonadota</taxon>
        <taxon>Alphaproteobacteria</taxon>
        <taxon>Hyphomicrobiales</taxon>
        <taxon>Pseudorhodoplanes</taxon>
    </lineage>
</organism>
<proteinExistence type="predicted"/>
<evidence type="ECO:0000313" key="2">
    <source>
        <dbReference type="EMBL" id="ARP98322.1"/>
    </source>
</evidence>